<dbReference type="GO" id="GO:0016646">
    <property type="term" value="F:oxidoreductase activity, acting on the CH-NH group of donors, NAD or NADP as acceptor"/>
    <property type="evidence" value="ECO:0007669"/>
    <property type="project" value="TreeGrafter"/>
</dbReference>
<dbReference type="EMBL" id="RCUY01000009">
    <property type="protein sequence ID" value="RLP82160.1"/>
    <property type="molecule type" value="Genomic_DNA"/>
</dbReference>
<feature type="domain" description="NAD(P)-binding" evidence="1">
    <location>
        <begin position="8"/>
        <end position="200"/>
    </location>
</feature>
<dbReference type="OrthoDB" id="3191258at2"/>
<dbReference type="SUPFAM" id="SSF51735">
    <property type="entry name" value="NAD(P)-binding Rossmann-fold domains"/>
    <property type="match status" value="1"/>
</dbReference>
<reference evidence="2 3" key="1">
    <citation type="submission" date="2018-10" db="EMBL/GenBank/DDBJ databases">
        <authorList>
            <person name="Li J."/>
        </authorList>
    </citation>
    <scope>NUCLEOTIDE SEQUENCE [LARGE SCALE GENOMIC DNA]</scope>
    <source>
        <strain evidence="2 3">JCM 11654</strain>
    </source>
</reference>
<name>A0A3L7ARG7_9MICO</name>
<evidence type="ECO:0000313" key="3">
    <source>
        <dbReference type="Proteomes" id="UP000269438"/>
    </source>
</evidence>
<dbReference type="Gene3D" id="3.40.50.720">
    <property type="entry name" value="NAD(P)-binding Rossmann-like Domain"/>
    <property type="match status" value="1"/>
</dbReference>
<accession>A0A3L7ARG7</accession>
<dbReference type="Proteomes" id="UP000269438">
    <property type="component" value="Unassembled WGS sequence"/>
</dbReference>
<sequence length="214" mass="22101">MTQITILGGTGYAGSHIAREAVSRGLSVRAFSRSVPETPIEGVDYVTGDVQDAATLTAAVTGTDVVVVALSPRGGQEGKVAPLIARLAAEAEAANVRLGVVGGAGSLLVAPGGPRVVDTPDFPDAVKPEAFEMGEALEQLRTTPETLDWFYVSPAGGFGAWAEGEKTGTFRIGGDILLVDEEGKSEISGADFAQAIVDEVVTPAHSRTRFTVAY</sequence>
<dbReference type="InterPro" id="IPR016040">
    <property type="entry name" value="NAD(P)-bd_dom"/>
</dbReference>
<protein>
    <submittedName>
        <fullName evidence="2">NAD-dependent epimerase/dehydratase family protein</fullName>
    </submittedName>
</protein>
<gene>
    <name evidence="2" type="ORF">D9V34_10110</name>
</gene>
<organism evidence="2 3">
    <name type="scientific">Mycetocola lacteus</name>
    <dbReference type="NCBI Taxonomy" id="76637"/>
    <lineage>
        <taxon>Bacteria</taxon>
        <taxon>Bacillati</taxon>
        <taxon>Actinomycetota</taxon>
        <taxon>Actinomycetes</taxon>
        <taxon>Micrococcales</taxon>
        <taxon>Microbacteriaceae</taxon>
        <taxon>Mycetocola</taxon>
    </lineage>
</organism>
<evidence type="ECO:0000313" key="2">
    <source>
        <dbReference type="EMBL" id="RLP82160.1"/>
    </source>
</evidence>
<proteinExistence type="predicted"/>
<dbReference type="PANTHER" id="PTHR43355">
    <property type="entry name" value="FLAVIN REDUCTASE (NADPH)"/>
    <property type="match status" value="1"/>
</dbReference>
<dbReference type="AlphaFoldDB" id="A0A3L7ARG7"/>
<dbReference type="Pfam" id="PF13460">
    <property type="entry name" value="NAD_binding_10"/>
    <property type="match status" value="1"/>
</dbReference>
<keyword evidence="3" id="KW-1185">Reference proteome</keyword>
<dbReference type="InterPro" id="IPR051606">
    <property type="entry name" value="Polyketide_Oxido-like"/>
</dbReference>
<dbReference type="PANTHER" id="PTHR43355:SF2">
    <property type="entry name" value="FLAVIN REDUCTASE (NADPH)"/>
    <property type="match status" value="1"/>
</dbReference>
<dbReference type="RefSeq" id="WP_121688705.1">
    <property type="nucleotide sequence ID" value="NZ_RCUY01000009.1"/>
</dbReference>
<dbReference type="InterPro" id="IPR036291">
    <property type="entry name" value="NAD(P)-bd_dom_sf"/>
</dbReference>
<comment type="caution">
    <text evidence="2">The sequence shown here is derived from an EMBL/GenBank/DDBJ whole genome shotgun (WGS) entry which is preliminary data.</text>
</comment>
<evidence type="ECO:0000259" key="1">
    <source>
        <dbReference type="Pfam" id="PF13460"/>
    </source>
</evidence>